<name>A0ABR2S9L7_9ROSI</name>
<evidence type="ECO:0000313" key="3">
    <source>
        <dbReference type="EMBL" id="KAK9021800.1"/>
    </source>
</evidence>
<dbReference type="Pfam" id="PF23138">
    <property type="entry name" value="CTLH_Armc9"/>
    <property type="match status" value="1"/>
</dbReference>
<dbReference type="PANTHER" id="PTHR47198:SF1">
    <property type="entry name" value="WD REPEAT-CONTAINING PROTEIN 91-LIKE ISOFORM X1"/>
    <property type="match status" value="1"/>
</dbReference>
<evidence type="ECO:0000259" key="2">
    <source>
        <dbReference type="Pfam" id="PF23138"/>
    </source>
</evidence>
<reference evidence="3 4" key="1">
    <citation type="journal article" date="2024" name="G3 (Bethesda)">
        <title>Genome assembly of Hibiscus sabdariffa L. provides insights into metabolisms of medicinal natural products.</title>
        <authorList>
            <person name="Kim T."/>
        </authorList>
    </citation>
    <scope>NUCLEOTIDE SEQUENCE [LARGE SCALE GENOMIC DNA]</scope>
    <source>
        <strain evidence="3">TK-2024</strain>
        <tissue evidence="3">Old leaves</tissue>
    </source>
</reference>
<keyword evidence="1" id="KW-0472">Membrane</keyword>
<dbReference type="PANTHER" id="PTHR47198">
    <property type="entry name" value="OS05G0299300 PROTEIN"/>
    <property type="match status" value="1"/>
</dbReference>
<keyword evidence="1" id="KW-1133">Transmembrane helix</keyword>
<proteinExistence type="predicted"/>
<dbReference type="Proteomes" id="UP001396334">
    <property type="component" value="Unassembled WGS sequence"/>
</dbReference>
<accession>A0ABR2S9L7</accession>
<sequence>MVELTAEKQERKTQVYEKKARLLTVAYLVFQATAFFSITKQACSSGQCHSLFWLPFVLSMLSSLIYFLALLEILSGFFWARFQLELSFGEQGTGNKEIREAESSIPYLKNPSLNPQFRVYFSKEWYEALRLSLRNFFSEIFNVTHILYN</sequence>
<evidence type="ECO:0000313" key="4">
    <source>
        <dbReference type="Proteomes" id="UP001396334"/>
    </source>
</evidence>
<gene>
    <name evidence="3" type="ORF">V6N11_011769</name>
</gene>
<organism evidence="3 4">
    <name type="scientific">Hibiscus sabdariffa</name>
    <name type="common">roselle</name>
    <dbReference type="NCBI Taxonomy" id="183260"/>
    <lineage>
        <taxon>Eukaryota</taxon>
        <taxon>Viridiplantae</taxon>
        <taxon>Streptophyta</taxon>
        <taxon>Embryophyta</taxon>
        <taxon>Tracheophyta</taxon>
        <taxon>Spermatophyta</taxon>
        <taxon>Magnoliopsida</taxon>
        <taxon>eudicotyledons</taxon>
        <taxon>Gunneridae</taxon>
        <taxon>Pentapetalae</taxon>
        <taxon>rosids</taxon>
        <taxon>malvids</taxon>
        <taxon>Malvales</taxon>
        <taxon>Malvaceae</taxon>
        <taxon>Malvoideae</taxon>
        <taxon>Hibiscus</taxon>
    </lineage>
</organism>
<feature type="domain" description="ARMC9 CTLH-like" evidence="2">
    <location>
        <begin position="105"/>
        <end position="142"/>
    </location>
</feature>
<evidence type="ECO:0000256" key="1">
    <source>
        <dbReference type="SAM" id="Phobius"/>
    </source>
</evidence>
<comment type="caution">
    <text evidence="3">The sequence shown here is derived from an EMBL/GenBank/DDBJ whole genome shotgun (WGS) entry which is preliminary data.</text>
</comment>
<keyword evidence="4" id="KW-1185">Reference proteome</keyword>
<feature type="transmembrane region" description="Helical" evidence="1">
    <location>
        <begin position="20"/>
        <end position="39"/>
    </location>
</feature>
<feature type="transmembrane region" description="Helical" evidence="1">
    <location>
        <begin position="51"/>
        <end position="74"/>
    </location>
</feature>
<protein>
    <recommendedName>
        <fullName evidence="2">ARMC9 CTLH-like domain-containing protein</fullName>
    </recommendedName>
</protein>
<keyword evidence="1" id="KW-0812">Transmembrane</keyword>
<dbReference type="EMBL" id="JBBPBN010000016">
    <property type="protein sequence ID" value="KAK9021800.1"/>
    <property type="molecule type" value="Genomic_DNA"/>
</dbReference>
<dbReference type="InterPro" id="IPR056327">
    <property type="entry name" value="ARMC9_CTLH-like_dom"/>
</dbReference>